<keyword evidence="3" id="KW-0547">Nucleotide-binding</keyword>
<dbReference type="Pfam" id="PF03109">
    <property type="entry name" value="ABC1"/>
    <property type="match status" value="1"/>
</dbReference>
<accession>A0A927JCC5</accession>
<keyword evidence="4" id="KW-0067">ATP-binding</keyword>
<evidence type="ECO:0000256" key="4">
    <source>
        <dbReference type="ARBA" id="ARBA00022840"/>
    </source>
</evidence>
<evidence type="ECO:0000256" key="3">
    <source>
        <dbReference type="ARBA" id="ARBA00022741"/>
    </source>
</evidence>
<evidence type="ECO:0000256" key="2">
    <source>
        <dbReference type="ARBA" id="ARBA00022679"/>
    </source>
</evidence>
<dbReference type="InterPro" id="IPR034646">
    <property type="entry name" value="ADCK3_dom"/>
</dbReference>
<comment type="caution">
    <text evidence="6">The sequence shown here is derived from an EMBL/GenBank/DDBJ whole genome shotgun (WGS) entry which is preliminary data.</text>
</comment>
<comment type="similarity">
    <text evidence="1">Belongs to the protein kinase superfamily. ADCK protein kinase family.</text>
</comment>
<reference evidence="6" key="1">
    <citation type="submission" date="2020-09" db="EMBL/GenBank/DDBJ databases">
        <title>Hoyosella lacisalsi sp. nov., a halotolerant actinobacterium isolated from soil of Lake Gudzhirganskoe.</title>
        <authorList>
            <person name="Yang Q."/>
            <person name="Guo P.Y."/>
            <person name="Liu S.W."/>
            <person name="Li F.N."/>
            <person name="Sun C.H."/>
        </authorList>
    </citation>
    <scope>NUCLEOTIDE SEQUENCE</scope>
    <source>
        <strain evidence="6">G463</strain>
    </source>
</reference>
<keyword evidence="2" id="KW-0808">Transferase</keyword>
<dbReference type="InterPro" id="IPR051409">
    <property type="entry name" value="Atypical_kinase_ADCK"/>
</dbReference>
<gene>
    <name evidence="6" type="ORF">HT102_09215</name>
</gene>
<evidence type="ECO:0000313" key="6">
    <source>
        <dbReference type="EMBL" id="MBD8506666.1"/>
    </source>
</evidence>
<keyword evidence="6" id="KW-0418">Kinase</keyword>
<name>A0A927JCC5_9ACTN</name>
<dbReference type="SUPFAM" id="SSF56112">
    <property type="entry name" value="Protein kinase-like (PK-like)"/>
    <property type="match status" value="1"/>
</dbReference>
<keyword evidence="7" id="KW-1185">Reference proteome</keyword>
<proteinExistence type="inferred from homology"/>
<dbReference type="CDD" id="cd13970">
    <property type="entry name" value="ABC1_ADCK3"/>
    <property type="match status" value="1"/>
</dbReference>
<dbReference type="GO" id="GO:0016301">
    <property type="term" value="F:kinase activity"/>
    <property type="evidence" value="ECO:0007669"/>
    <property type="project" value="UniProtKB-KW"/>
</dbReference>
<dbReference type="RefSeq" id="WP_192039106.1">
    <property type="nucleotide sequence ID" value="NZ_JACYWE010000004.1"/>
</dbReference>
<dbReference type="InterPro" id="IPR011009">
    <property type="entry name" value="Kinase-like_dom_sf"/>
</dbReference>
<dbReference type="EMBL" id="JACYWE010000004">
    <property type="protein sequence ID" value="MBD8506666.1"/>
    <property type="molecule type" value="Genomic_DNA"/>
</dbReference>
<dbReference type="AlphaFoldDB" id="A0A927JCC5"/>
<protein>
    <submittedName>
        <fullName evidence="6">AarF/ABC1/UbiB kinase family protein</fullName>
    </submittedName>
</protein>
<evidence type="ECO:0000256" key="1">
    <source>
        <dbReference type="ARBA" id="ARBA00009670"/>
    </source>
</evidence>
<feature type="domain" description="ABC1 atypical kinase-like" evidence="5">
    <location>
        <begin position="93"/>
        <end position="328"/>
    </location>
</feature>
<dbReference type="GO" id="GO:0005524">
    <property type="term" value="F:ATP binding"/>
    <property type="evidence" value="ECO:0007669"/>
    <property type="project" value="UniProtKB-KW"/>
</dbReference>
<dbReference type="PANTHER" id="PTHR43851">
    <property type="match status" value="1"/>
</dbReference>
<organism evidence="6 7">
    <name type="scientific">Lolliginicoccus lacisalsi</name>
    <dbReference type="NCBI Taxonomy" id="2742202"/>
    <lineage>
        <taxon>Bacteria</taxon>
        <taxon>Bacillati</taxon>
        <taxon>Actinomycetota</taxon>
        <taxon>Actinomycetes</taxon>
        <taxon>Mycobacteriales</taxon>
        <taxon>Hoyosellaceae</taxon>
        <taxon>Lolliginicoccus</taxon>
    </lineage>
</organism>
<dbReference type="PANTHER" id="PTHR43851:SF3">
    <property type="entry name" value="COENZYME Q8"/>
    <property type="match status" value="1"/>
</dbReference>
<evidence type="ECO:0000313" key="7">
    <source>
        <dbReference type="Proteomes" id="UP000642993"/>
    </source>
</evidence>
<sequence length="438" mass="47666">MSEIPRSGAARSARLASLPLGYAGRAAAGWGRRLSGQDGAQVSADMSAKAAEQLFAVLGELKGGAMKIGQALSVFEAAVPEELAGPYRDALTRLQRDAPPLSSRQVHRVLDEQLGRRWRERFTDFQDLPAASASIGQVHRATWHDGREVAVKVQYPGADEALRSDLRQIRRLAPLMRPFAPGVDVRALVDELTDRTIEELDYRLEADNQRAFAEAYAASAGVRVPRVVASSPKVMVSEWMDGVPLARVSAQGSEAERAHAAGLLADFVLSSPGTAGMLHVDAHPGNFMIRPDGRLGVLDFGAVIRTSGGFPPELVRLIKLGLASDFRGLIDALIDAGYLRAERGPDPADLAGFLDPMLNMLRDEMFDFTRDWMRGMSGLYADWRSNEFRTARAFAMPAQYMMIHRVLVSTVAILCQLEASVPMGAIMRHRVPELAGPA</sequence>
<evidence type="ECO:0000259" key="5">
    <source>
        <dbReference type="Pfam" id="PF03109"/>
    </source>
</evidence>
<dbReference type="InterPro" id="IPR004147">
    <property type="entry name" value="ABC1_dom"/>
</dbReference>
<dbReference type="Proteomes" id="UP000642993">
    <property type="component" value="Unassembled WGS sequence"/>
</dbReference>